<feature type="region of interest" description="Disordered" evidence="1">
    <location>
        <begin position="388"/>
        <end position="408"/>
    </location>
</feature>
<protein>
    <submittedName>
        <fullName evidence="3">Oxygen tolerance</fullName>
    </submittedName>
</protein>
<proteinExistence type="predicted"/>
<dbReference type="STRING" id="89524.SAMN05444370_11227"/>
<dbReference type="Proteomes" id="UP000198703">
    <property type="component" value="Unassembled WGS sequence"/>
</dbReference>
<gene>
    <name evidence="3" type="ORF">SAMN05444370_11227</name>
</gene>
<dbReference type="RefSeq" id="WP_139284094.1">
    <property type="nucleotide sequence ID" value="NZ_FNQM01000012.1"/>
</dbReference>
<keyword evidence="2" id="KW-0732">Signal</keyword>
<evidence type="ECO:0000256" key="2">
    <source>
        <dbReference type="SAM" id="SignalP"/>
    </source>
</evidence>
<keyword evidence="4" id="KW-1185">Reference proteome</keyword>
<sequence length="408" mass="44261">MTRRAALLLLAVCVAGRGAADAPADWSLAIVPAPLGPEIYVGEMIPVTLRGVYGGGVALENLEAPETPGLSWVQLGRDRWFDEMVDGLARRVFERRYAMWAEKSGTLEIPSFGHQLTLIPRRGEREEVTMIAPPATLRIAPPPVAGEAGPDRWLPLTALHVDETWSGPTDALDIGEVAVRTVTLLAHGLTPDRMPTTPDIDTDAVFVFPEDEIRTVEITPDGPVTTVVWRWTITPDTPEPSLIPPLRIPWFDTRAREMREIALPARRFAVDGAVFGVERRDERLERAARWAGPLGFAGGLALGAGAIAAAARRRGLSAREALAAVAVRARRALAPVAARIELWRARAGLRAAVARGDAFAARRAARRRAQAGDLDPATLAMFDRLAYGPEPTSRDALRRAAERQPRGA</sequence>
<evidence type="ECO:0000313" key="3">
    <source>
        <dbReference type="EMBL" id="SEA79556.1"/>
    </source>
</evidence>
<name>A0A1H4E3S3_9RHOB</name>
<feature type="compositionally biased region" description="Basic and acidic residues" evidence="1">
    <location>
        <begin position="392"/>
        <end position="408"/>
    </location>
</feature>
<evidence type="ECO:0000256" key="1">
    <source>
        <dbReference type="SAM" id="MobiDB-lite"/>
    </source>
</evidence>
<dbReference type="AlphaFoldDB" id="A0A1H4E3S3"/>
<evidence type="ECO:0000313" key="4">
    <source>
        <dbReference type="Proteomes" id="UP000198703"/>
    </source>
</evidence>
<dbReference type="OrthoDB" id="7688940at2"/>
<dbReference type="EMBL" id="FNQM01000012">
    <property type="protein sequence ID" value="SEA79556.1"/>
    <property type="molecule type" value="Genomic_DNA"/>
</dbReference>
<feature type="chain" id="PRO_5011473527" evidence="2">
    <location>
        <begin position="20"/>
        <end position="408"/>
    </location>
</feature>
<reference evidence="3 4" key="1">
    <citation type="submission" date="2016-10" db="EMBL/GenBank/DDBJ databases">
        <authorList>
            <person name="de Groot N.N."/>
        </authorList>
    </citation>
    <scope>NUCLEOTIDE SEQUENCE [LARGE SCALE GENOMIC DNA]</scope>
    <source>
        <strain evidence="3 4">DSM 15345</strain>
    </source>
</reference>
<feature type="signal peptide" evidence="2">
    <location>
        <begin position="1"/>
        <end position="19"/>
    </location>
</feature>
<accession>A0A1H4E3S3</accession>
<dbReference type="InterPro" id="IPR025738">
    <property type="entry name" value="BatD"/>
</dbReference>
<dbReference type="PANTHER" id="PTHR40940">
    <property type="entry name" value="PROTEIN BATD-RELATED"/>
    <property type="match status" value="1"/>
</dbReference>
<dbReference type="PANTHER" id="PTHR40940:SF1">
    <property type="entry name" value="PROTEIN BATD"/>
    <property type="match status" value="1"/>
</dbReference>
<organism evidence="3 4">
    <name type="scientific">Rubrimonas cliftonensis</name>
    <dbReference type="NCBI Taxonomy" id="89524"/>
    <lineage>
        <taxon>Bacteria</taxon>
        <taxon>Pseudomonadati</taxon>
        <taxon>Pseudomonadota</taxon>
        <taxon>Alphaproteobacteria</taxon>
        <taxon>Rhodobacterales</taxon>
        <taxon>Paracoccaceae</taxon>
        <taxon>Rubrimonas</taxon>
    </lineage>
</organism>